<dbReference type="InterPro" id="IPR018901">
    <property type="entry name" value="Spore_coat_CotE"/>
</dbReference>
<keyword evidence="2" id="KW-1185">Reference proteome</keyword>
<gene>
    <name evidence="1" type="primary">cotE</name>
    <name evidence="1" type="ORF">GMB86_12845</name>
</gene>
<proteinExistence type="predicted"/>
<accession>A0A6N8CRU5</accession>
<reference evidence="1 2" key="1">
    <citation type="submission" date="2019-11" db="EMBL/GenBank/DDBJ databases">
        <title>Terrilactibacillus tamarindus sp. nov. BCM23-1 isolated from bark of Tamarindus indica.</title>
        <authorList>
            <person name="Kingkaew E."/>
            <person name="Tanasupawat S."/>
        </authorList>
    </citation>
    <scope>NUCLEOTIDE SEQUENCE [LARGE SCALE GENOMIC DNA]</scope>
    <source>
        <strain evidence="1 2">BCM23-1</strain>
    </source>
</reference>
<keyword evidence="1" id="KW-0167">Capsid protein</keyword>
<protein>
    <submittedName>
        <fullName evidence="1">Outer spore coat protein CotE</fullName>
    </submittedName>
</protein>
<evidence type="ECO:0000313" key="1">
    <source>
        <dbReference type="EMBL" id="MTT32894.1"/>
    </source>
</evidence>
<name>A0A6N8CRU5_9BACI</name>
<dbReference type="RefSeq" id="WP_155220555.1">
    <property type="nucleotide sequence ID" value="NZ_WNHB01000022.1"/>
</dbReference>
<dbReference type="AlphaFoldDB" id="A0A6N8CRU5"/>
<dbReference type="Proteomes" id="UP000440978">
    <property type="component" value="Unassembled WGS sequence"/>
</dbReference>
<sequence length="181" mass="20599">MSEHAYREIITKAICGRGKKFNQTAHAISPTHKPSSILGCWVINHKFKTSYQKDVVVVEGTYDINIWYSFNENSKTEVVSETVSYKDIVPLTLRDKKVISNKMDVTCKAIQEPNCLEANISPNGSKIVAQVEREFLVEVIGETKVKVQVEDEGLWEDTDLEEDIDIEDSLKDLDSEFLEKE</sequence>
<dbReference type="Pfam" id="PF10628">
    <property type="entry name" value="CotE"/>
    <property type="match status" value="1"/>
</dbReference>
<evidence type="ECO:0000313" key="2">
    <source>
        <dbReference type="Proteomes" id="UP000440978"/>
    </source>
</evidence>
<dbReference type="EMBL" id="WNHB01000022">
    <property type="protein sequence ID" value="MTT32894.1"/>
    <property type="molecule type" value="Genomic_DNA"/>
</dbReference>
<keyword evidence="1" id="KW-0946">Virion</keyword>
<organism evidence="1 2">
    <name type="scientific">Terrilactibacillus tamarindi</name>
    <dbReference type="NCBI Taxonomy" id="2599694"/>
    <lineage>
        <taxon>Bacteria</taxon>
        <taxon>Bacillati</taxon>
        <taxon>Bacillota</taxon>
        <taxon>Bacilli</taxon>
        <taxon>Bacillales</taxon>
        <taxon>Bacillaceae</taxon>
        <taxon>Terrilactibacillus</taxon>
    </lineage>
</organism>
<comment type="caution">
    <text evidence="1">The sequence shown here is derived from an EMBL/GenBank/DDBJ whole genome shotgun (WGS) entry which is preliminary data.</text>
</comment>
<dbReference type="OrthoDB" id="2374983at2"/>